<organism evidence="1 2">
    <name type="scientific">Bacillus gobiensis</name>
    <dbReference type="NCBI Taxonomy" id="1441095"/>
    <lineage>
        <taxon>Bacteria</taxon>
        <taxon>Bacillati</taxon>
        <taxon>Bacillota</taxon>
        <taxon>Bacilli</taxon>
        <taxon>Bacillales</taxon>
        <taxon>Bacillaceae</taxon>
        <taxon>Bacillus</taxon>
    </lineage>
</organism>
<reference evidence="1 2" key="2">
    <citation type="journal article" date="2016" name="Int. J. Syst. Evol. Microbiol.">
        <title>Bacillus gobiensis sp. nov., isolated from a soil sample.</title>
        <authorList>
            <person name="Liu B."/>
            <person name="Liu G.H."/>
            <person name="Cetin S."/>
            <person name="Schumann P."/>
            <person name="Pan Z.Z."/>
            <person name="Chen Q.Q."/>
        </authorList>
    </citation>
    <scope>NUCLEOTIDE SEQUENCE [LARGE SCALE GENOMIC DNA]</scope>
    <source>
        <strain evidence="1 2">FJAT-4402</strain>
    </source>
</reference>
<name>A0A0M4FGX3_9BACI</name>
<reference evidence="2" key="1">
    <citation type="submission" date="2015-08" db="EMBL/GenBank/DDBJ databases">
        <title>Genome sequencing project for genomic taxonomy and phylogenomics of Bacillus-like bacteria.</title>
        <authorList>
            <person name="Liu B."/>
            <person name="Wang J."/>
            <person name="Zhu Y."/>
            <person name="Liu G."/>
            <person name="Chen Q."/>
            <person name="Chen Z."/>
            <person name="Lan J."/>
            <person name="Che J."/>
            <person name="Ge C."/>
            <person name="Shi H."/>
            <person name="Pan Z."/>
            <person name="Liu X."/>
        </authorList>
    </citation>
    <scope>NUCLEOTIDE SEQUENCE [LARGE SCALE GENOMIC DNA]</scope>
    <source>
        <strain evidence="2">FJAT-4402</strain>
    </source>
</reference>
<dbReference type="AlphaFoldDB" id="A0A0M4FGX3"/>
<keyword evidence="2" id="KW-1185">Reference proteome</keyword>
<evidence type="ECO:0000313" key="2">
    <source>
        <dbReference type="Proteomes" id="UP000067625"/>
    </source>
</evidence>
<proteinExistence type="predicted"/>
<dbReference type="PATRIC" id="fig|1441095.3.peg.36"/>
<sequence length="70" mass="8368">MNRFDFLIMNIFFYPQKSRAKEFQDTIKSFLDFNIDEDFSNLLEINELPSESESIIREVFSQVNYSITDS</sequence>
<dbReference type="EMBL" id="CP012600">
    <property type="protein sequence ID" value="ALC80191.1"/>
    <property type="molecule type" value="Genomic_DNA"/>
</dbReference>
<dbReference type="Proteomes" id="UP000067625">
    <property type="component" value="Chromosome"/>
</dbReference>
<accession>A0A0M4FGX3</accession>
<gene>
    <name evidence="1" type="ORF">AM592_00185</name>
</gene>
<evidence type="ECO:0000313" key="1">
    <source>
        <dbReference type="EMBL" id="ALC80191.1"/>
    </source>
</evidence>
<protein>
    <submittedName>
        <fullName evidence="1">Uncharacterized protein</fullName>
    </submittedName>
</protein>